<feature type="transmembrane region" description="Helical" evidence="2">
    <location>
        <begin position="649"/>
        <end position="673"/>
    </location>
</feature>
<dbReference type="InterPro" id="IPR002931">
    <property type="entry name" value="Transglutaminase-like"/>
</dbReference>
<keyword evidence="5" id="KW-1185">Reference proteome</keyword>
<reference evidence="4 5" key="1">
    <citation type="submission" date="2017-11" db="EMBL/GenBank/DDBJ databases">
        <title>Genomic Encyclopedia of Archaeal and Bacterial Type Strains, Phase II (KMG-II): From Individual Species to Whole Genera.</title>
        <authorList>
            <person name="Goeker M."/>
        </authorList>
    </citation>
    <scope>NUCLEOTIDE SEQUENCE [LARGE SCALE GENOMIC DNA]</scope>
    <source>
        <strain evidence="4 5">DSM 25478</strain>
    </source>
</reference>
<evidence type="ECO:0000259" key="3">
    <source>
        <dbReference type="SMART" id="SM00460"/>
    </source>
</evidence>
<sequence length="805" mass="83681">MSTTVQGAVTPPGIDEVVVPQWGGAGPHTAPTTPAGQGRRRPRRALTLGGLADGLVVVVLLVAAAVGLGPVWGDSTWVVPAAAGLVLGLVVAWVGAVRRWPAVAVAAATVVAYLLVGGAVALPDTTVAGVVPTLDTLRELLESSVTVWKDALTDVPPLGGFPELKVLPFLLLLLAGVTTATIAWRARAAAWAVVPPALTLALVIAFGTTETAWPLAQGLVLVAVGLLWSSWRVTEARIARQGEITQASADATSRLRRHRLLTGTSLVLVAVAVAALAAPAISPGDRTVLRETVVPPPDLHEYTSPLVGFRDYAKTNADVEMLTVEGLPAGGRVRIATLDTYDGVVYDVSNGEPGSGVFSRVGPKILTDATGTPADVRITVKGYHGPWLPDVGTLTAIDYEGPRAADLLASTYYNSTTGTAIASAGIREGDTYTLSALVPDVPSVDDLGGSTVVDEPLPQAINVPDSAVAKASQFGGDETDLVERLLNIRTAIVADGVYSSGLANQAPSRPGHSTARIDELLGGDTMVGDDEQFAVAFALMARQAGIPARVVMGFYPDEGELVDGAPWVATGSDVHAWIEVPLAGYGWVPIDAIPDDDVAAKPRPKTEKVPKPPVIDDPVPPEEPSQADVGDAEDDDEIVDTEGFDWGRAALIATVVVVPLALVAAPFAAILAAKARRRTRRRTAPRAVDRYSGGWSEVVDTATDLGRPVALGATRTEGAAQLVESFPTADRSAVAVLAHSADVSVFGTALPSEADAGTYWTGVDGTVRAMRKDAGWRARVRGAVSLRSLRGQGRRATGATREGTR</sequence>
<evidence type="ECO:0000256" key="2">
    <source>
        <dbReference type="SAM" id="Phobius"/>
    </source>
</evidence>
<accession>A0A2M9CZY7</accession>
<dbReference type="InterPro" id="IPR038765">
    <property type="entry name" value="Papain-like_cys_pep_sf"/>
</dbReference>
<dbReference type="InterPro" id="IPR021878">
    <property type="entry name" value="TgpA_N"/>
</dbReference>
<feature type="region of interest" description="Disordered" evidence="1">
    <location>
        <begin position="20"/>
        <end position="41"/>
    </location>
</feature>
<comment type="caution">
    <text evidence="4">The sequence shown here is derived from an EMBL/GenBank/DDBJ whole genome shotgun (WGS) entry which is preliminary data.</text>
</comment>
<dbReference type="SUPFAM" id="SSF54001">
    <property type="entry name" value="Cysteine proteinases"/>
    <property type="match status" value="1"/>
</dbReference>
<keyword evidence="2" id="KW-0812">Transmembrane</keyword>
<feature type="transmembrane region" description="Helical" evidence="2">
    <location>
        <begin position="189"/>
        <end position="206"/>
    </location>
</feature>
<dbReference type="Pfam" id="PF11992">
    <property type="entry name" value="TgpA_N"/>
    <property type="match status" value="1"/>
</dbReference>
<feature type="transmembrane region" description="Helical" evidence="2">
    <location>
        <begin position="260"/>
        <end position="281"/>
    </location>
</feature>
<feature type="transmembrane region" description="Helical" evidence="2">
    <location>
        <begin position="212"/>
        <end position="231"/>
    </location>
</feature>
<dbReference type="RefSeq" id="WP_100421728.1">
    <property type="nucleotide sequence ID" value="NZ_BOOX01000004.1"/>
</dbReference>
<feature type="transmembrane region" description="Helical" evidence="2">
    <location>
        <begin position="77"/>
        <end position="96"/>
    </location>
</feature>
<gene>
    <name evidence="4" type="ORF">CLV28_0537</name>
</gene>
<evidence type="ECO:0000256" key="1">
    <source>
        <dbReference type="SAM" id="MobiDB-lite"/>
    </source>
</evidence>
<evidence type="ECO:0000313" key="4">
    <source>
        <dbReference type="EMBL" id="PJJ77318.1"/>
    </source>
</evidence>
<dbReference type="SMART" id="SM00460">
    <property type="entry name" value="TGc"/>
    <property type="match status" value="1"/>
</dbReference>
<dbReference type="InterPro" id="IPR052901">
    <property type="entry name" value="Bact_TGase-like"/>
</dbReference>
<feature type="transmembrane region" description="Helical" evidence="2">
    <location>
        <begin position="166"/>
        <end position="184"/>
    </location>
</feature>
<dbReference type="Pfam" id="PF01841">
    <property type="entry name" value="Transglut_core"/>
    <property type="match status" value="1"/>
</dbReference>
<dbReference type="PANTHER" id="PTHR42736">
    <property type="entry name" value="PROTEIN-GLUTAMINE GAMMA-GLUTAMYLTRANSFERASE"/>
    <property type="match status" value="1"/>
</dbReference>
<name>A0A2M9CZY7_9CELL</name>
<keyword evidence="2" id="KW-1133">Transmembrane helix</keyword>
<dbReference type="PANTHER" id="PTHR42736:SF1">
    <property type="entry name" value="PROTEIN-GLUTAMINE GAMMA-GLUTAMYLTRANSFERASE"/>
    <property type="match status" value="1"/>
</dbReference>
<dbReference type="Gene3D" id="3.10.620.30">
    <property type="match status" value="1"/>
</dbReference>
<feature type="region of interest" description="Disordered" evidence="1">
    <location>
        <begin position="598"/>
        <end position="635"/>
    </location>
</feature>
<evidence type="ECO:0000313" key="5">
    <source>
        <dbReference type="Proteomes" id="UP000231693"/>
    </source>
</evidence>
<organism evidence="4 5">
    <name type="scientific">Sediminihabitans luteus</name>
    <dbReference type="NCBI Taxonomy" id="1138585"/>
    <lineage>
        <taxon>Bacteria</taxon>
        <taxon>Bacillati</taxon>
        <taxon>Actinomycetota</taxon>
        <taxon>Actinomycetes</taxon>
        <taxon>Micrococcales</taxon>
        <taxon>Cellulomonadaceae</taxon>
        <taxon>Sediminihabitans</taxon>
    </lineage>
</organism>
<feature type="domain" description="Transglutaminase-like" evidence="3">
    <location>
        <begin position="522"/>
        <end position="594"/>
    </location>
</feature>
<feature type="transmembrane region" description="Helical" evidence="2">
    <location>
        <begin position="103"/>
        <end position="122"/>
    </location>
</feature>
<keyword evidence="2" id="KW-0472">Membrane</keyword>
<proteinExistence type="predicted"/>
<dbReference type="AlphaFoldDB" id="A0A2M9CZY7"/>
<feature type="compositionally biased region" description="Basic and acidic residues" evidence="1">
    <location>
        <begin position="598"/>
        <end position="610"/>
    </location>
</feature>
<protein>
    <submittedName>
        <fullName evidence="4">Transglutaminase superfamily protein</fullName>
    </submittedName>
</protein>
<feature type="transmembrane region" description="Helical" evidence="2">
    <location>
        <begin position="45"/>
        <end position="71"/>
    </location>
</feature>
<dbReference type="EMBL" id="PGFE01000001">
    <property type="protein sequence ID" value="PJJ77318.1"/>
    <property type="molecule type" value="Genomic_DNA"/>
</dbReference>
<dbReference type="Proteomes" id="UP000231693">
    <property type="component" value="Unassembled WGS sequence"/>
</dbReference>
<dbReference type="OrthoDB" id="3651060at2"/>